<evidence type="ECO:0000256" key="2">
    <source>
        <dbReference type="ARBA" id="ARBA00022475"/>
    </source>
</evidence>
<dbReference type="Pfam" id="PF07690">
    <property type="entry name" value="MFS_1"/>
    <property type="match status" value="1"/>
</dbReference>
<dbReference type="InterPro" id="IPR011701">
    <property type="entry name" value="MFS"/>
</dbReference>
<name>A0ABU7UV53_9CLOT</name>
<evidence type="ECO:0000313" key="8">
    <source>
        <dbReference type="EMBL" id="MEF2115272.1"/>
    </source>
</evidence>
<keyword evidence="9" id="KW-1185">Reference proteome</keyword>
<protein>
    <submittedName>
        <fullName evidence="8">MFS transporter</fullName>
    </submittedName>
</protein>
<evidence type="ECO:0000256" key="3">
    <source>
        <dbReference type="ARBA" id="ARBA00022692"/>
    </source>
</evidence>
<evidence type="ECO:0000259" key="7">
    <source>
        <dbReference type="PROSITE" id="PS50850"/>
    </source>
</evidence>
<feature type="transmembrane region" description="Helical" evidence="6">
    <location>
        <begin position="137"/>
        <end position="157"/>
    </location>
</feature>
<feature type="transmembrane region" description="Helical" evidence="6">
    <location>
        <begin position="332"/>
        <end position="354"/>
    </location>
</feature>
<proteinExistence type="predicted"/>
<dbReference type="PANTHER" id="PTHR43124">
    <property type="entry name" value="PURINE EFFLUX PUMP PBUE"/>
    <property type="match status" value="1"/>
</dbReference>
<comment type="subcellular location">
    <subcellularLocation>
        <location evidence="1">Cell membrane</location>
        <topology evidence="1">Multi-pass membrane protein</topology>
    </subcellularLocation>
</comment>
<feature type="transmembrane region" description="Helical" evidence="6">
    <location>
        <begin position="360"/>
        <end position="378"/>
    </location>
</feature>
<reference evidence="8 9" key="1">
    <citation type="submission" date="2023-11" db="EMBL/GenBank/DDBJ databases">
        <title>Draft genome sequence of a psychrophilic Clostridium strain from permafrost water brine.</title>
        <authorList>
            <person name="Shcherbakova V.A."/>
            <person name="Trubitsyn V.E."/>
            <person name="Zakharyuk A.G."/>
        </authorList>
    </citation>
    <scope>NUCLEOTIDE SEQUENCE [LARGE SCALE GENOMIC DNA]</scope>
    <source>
        <strain evidence="8 9">14F</strain>
    </source>
</reference>
<dbReference type="CDD" id="cd17324">
    <property type="entry name" value="MFS_NepI_like"/>
    <property type="match status" value="1"/>
</dbReference>
<comment type="caution">
    <text evidence="8">The sequence shown here is derived from an EMBL/GenBank/DDBJ whole genome shotgun (WGS) entry which is preliminary data.</text>
</comment>
<keyword evidence="2" id="KW-1003">Cell membrane</keyword>
<dbReference type="RefSeq" id="WP_216254322.1">
    <property type="nucleotide sequence ID" value="NZ_JAZHFS010000046.1"/>
</dbReference>
<feature type="transmembrane region" description="Helical" evidence="6">
    <location>
        <begin position="272"/>
        <end position="295"/>
    </location>
</feature>
<dbReference type="InterPro" id="IPR020846">
    <property type="entry name" value="MFS_dom"/>
</dbReference>
<feature type="transmembrane region" description="Helical" evidence="6">
    <location>
        <begin position="213"/>
        <end position="233"/>
    </location>
</feature>
<dbReference type="EMBL" id="JAZHFS010000046">
    <property type="protein sequence ID" value="MEF2115272.1"/>
    <property type="molecule type" value="Genomic_DNA"/>
</dbReference>
<gene>
    <name evidence="8" type="ORF">SJI18_23625</name>
</gene>
<accession>A0ABU7UV53</accession>
<feature type="transmembrane region" description="Helical" evidence="6">
    <location>
        <begin position="53"/>
        <end position="71"/>
    </location>
</feature>
<feature type="transmembrane region" description="Helical" evidence="6">
    <location>
        <begin position="108"/>
        <end position="125"/>
    </location>
</feature>
<dbReference type="Proteomes" id="UP001498469">
    <property type="component" value="Unassembled WGS sequence"/>
</dbReference>
<feature type="transmembrane region" description="Helical" evidence="6">
    <location>
        <begin position="163"/>
        <end position="185"/>
    </location>
</feature>
<evidence type="ECO:0000256" key="6">
    <source>
        <dbReference type="SAM" id="Phobius"/>
    </source>
</evidence>
<evidence type="ECO:0000256" key="5">
    <source>
        <dbReference type="ARBA" id="ARBA00023136"/>
    </source>
</evidence>
<keyword evidence="3 6" id="KW-0812">Transmembrane</keyword>
<feature type="transmembrane region" description="Helical" evidence="6">
    <location>
        <begin position="245"/>
        <end position="265"/>
    </location>
</feature>
<dbReference type="PANTHER" id="PTHR43124:SF3">
    <property type="entry name" value="CHLORAMPHENICOL EFFLUX PUMP RV0191"/>
    <property type="match status" value="1"/>
</dbReference>
<feature type="domain" description="Major facilitator superfamily (MFS) profile" evidence="7">
    <location>
        <begin position="13"/>
        <end position="383"/>
    </location>
</feature>
<feature type="transmembrane region" description="Helical" evidence="6">
    <location>
        <begin position="78"/>
        <end position="102"/>
    </location>
</feature>
<dbReference type="InterPro" id="IPR050189">
    <property type="entry name" value="MFS_Efflux_Transporters"/>
</dbReference>
<organism evidence="8 9">
    <name type="scientific">Clostridium frigoriphilum</name>
    <dbReference type="NCBI Taxonomy" id="443253"/>
    <lineage>
        <taxon>Bacteria</taxon>
        <taxon>Bacillati</taxon>
        <taxon>Bacillota</taxon>
        <taxon>Clostridia</taxon>
        <taxon>Eubacteriales</taxon>
        <taxon>Clostridiaceae</taxon>
        <taxon>Clostridium</taxon>
    </lineage>
</organism>
<dbReference type="PROSITE" id="PS50850">
    <property type="entry name" value="MFS"/>
    <property type="match status" value="1"/>
</dbReference>
<sequence>MKDNTKNKFPLSGLLALAMAGFLAIMTETIPAGLLPHISEGLNVSESLAGQLVTLYAIGSLVAAIPVIALTRQWRRRPLLLSAIIGFLIFNSITAISPYYFLTLVARFFAGVSAGVAWGLIAGYARRMVSDEFKGRGMAIAMIGTPIALAFGVPIGTFLGSIIGWRLVFVIMSILAIILIGWILIKVPDFPGQDSKNQVSILKVFITPGVRPILAVVLCWMTAHNILYTYIYPFLISKGVGRVDFSLFIFGILALISIVIIGLLIDSHLRVLVLISILAFAIDSILFGISGGYPIALNLEVALWGLTFGGAATLLQTALAESIEDEAVDVVMSINTTVWNLAIACGSVVGGIILKKADASLFPWSIFVLLIIALLISWKSKKYGFVQK</sequence>
<evidence type="ECO:0000313" key="9">
    <source>
        <dbReference type="Proteomes" id="UP001498469"/>
    </source>
</evidence>
<keyword evidence="5 6" id="KW-0472">Membrane</keyword>
<evidence type="ECO:0000256" key="4">
    <source>
        <dbReference type="ARBA" id="ARBA00022989"/>
    </source>
</evidence>
<keyword evidence="4 6" id="KW-1133">Transmembrane helix</keyword>
<evidence type="ECO:0000256" key="1">
    <source>
        <dbReference type="ARBA" id="ARBA00004651"/>
    </source>
</evidence>